<dbReference type="EMBL" id="JBHLTM010000047">
    <property type="protein sequence ID" value="MFC0685387.1"/>
    <property type="molecule type" value="Genomic_DNA"/>
</dbReference>
<evidence type="ECO:0000313" key="3">
    <source>
        <dbReference type="EMBL" id="MFC0685387.1"/>
    </source>
</evidence>
<keyword evidence="4" id="KW-1185">Reference proteome</keyword>
<dbReference type="Gene3D" id="3.40.50.2000">
    <property type="entry name" value="Glycogen Phosphorylase B"/>
    <property type="match status" value="2"/>
</dbReference>
<reference evidence="3 4" key="1">
    <citation type="submission" date="2024-09" db="EMBL/GenBank/DDBJ databases">
        <authorList>
            <person name="Sun Q."/>
            <person name="Mori K."/>
        </authorList>
    </citation>
    <scope>NUCLEOTIDE SEQUENCE [LARGE SCALE GENOMIC DNA]</scope>
    <source>
        <strain evidence="3 4">CICC 11035S</strain>
    </source>
</reference>
<dbReference type="RefSeq" id="WP_267223038.1">
    <property type="nucleotide sequence ID" value="NZ_JAPCWC010000019.1"/>
</dbReference>
<proteinExistence type="predicted"/>
<dbReference type="PANTHER" id="PTHR46401:SF2">
    <property type="entry name" value="GLYCOSYLTRANSFERASE WBBK-RELATED"/>
    <property type="match status" value="1"/>
</dbReference>
<comment type="caution">
    <text evidence="3">The sequence shown here is derived from an EMBL/GenBank/DDBJ whole genome shotgun (WGS) entry which is preliminary data.</text>
</comment>
<name>A0ABV6S808_9SPHN</name>
<evidence type="ECO:0000256" key="1">
    <source>
        <dbReference type="ARBA" id="ARBA00022679"/>
    </source>
</evidence>
<gene>
    <name evidence="3" type="ORF">ACFFF8_12335</name>
</gene>
<dbReference type="SUPFAM" id="SSF53756">
    <property type="entry name" value="UDP-Glycosyltransferase/glycogen phosphorylase"/>
    <property type="match status" value="1"/>
</dbReference>
<protein>
    <submittedName>
        <fullName evidence="3">Glycosyltransferase family 4 protein</fullName>
    </submittedName>
</protein>
<dbReference type="InterPro" id="IPR001296">
    <property type="entry name" value="Glyco_trans_1"/>
</dbReference>
<evidence type="ECO:0000259" key="2">
    <source>
        <dbReference type="Pfam" id="PF00534"/>
    </source>
</evidence>
<dbReference type="Proteomes" id="UP001589858">
    <property type="component" value="Unassembled WGS sequence"/>
</dbReference>
<sequence length="357" mass="38937">MRVIINGRFLDKPTTGVERYAREIARVIDRLVEVGDPQVQGVDFVIARPRSGAPRFASAIPEVEVGPGQGVLWEQVTLPRFAGRDVVINLCNMAPLAARSQVTCVHDAHPWLMPENFSRAFRTWYDLMIPRVIRRSARWTTVSEYSGRMLQELGIAVRAPDAVTYNAADNFDRIEPEPVALPDDVRKSYVLCLGSQSANKNIGLIVGIADELARQGISVVVAGGGASRIFGEQGAYGGKVVDLGRVSDGELKTLYAGALAFLFPSFYEGFGVPPVEAMQMGCPVIVSDTSALPEVVGDGALLADPRDGAKWLESILRIRDEEGLRSELVRKGYERAACYSWEGSARTMVALAREAAR</sequence>
<accession>A0ABV6S808</accession>
<dbReference type="CDD" id="cd03809">
    <property type="entry name" value="GT4_MtfB-like"/>
    <property type="match status" value="1"/>
</dbReference>
<dbReference type="PANTHER" id="PTHR46401">
    <property type="entry name" value="GLYCOSYLTRANSFERASE WBBK-RELATED"/>
    <property type="match status" value="1"/>
</dbReference>
<feature type="domain" description="Glycosyl transferase family 1" evidence="2">
    <location>
        <begin position="184"/>
        <end position="335"/>
    </location>
</feature>
<keyword evidence="1" id="KW-0808">Transferase</keyword>
<organism evidence="3 4">
    <name type="scientific">Novosphingobium clariflavum</name>
    <dbReference type="NCBI Taxonomy" id="2029884"/>
    <lineage>
        <taxon>Bacteria</taxon>
        <taxon>Pseudomonadati</taxon>
        <taxon>Pseudomonadota</taxon>
        <taxon>Alphaproteobacteria</taxon>
        <taxon>Sphingomonadales</taxon>
        <taxon>Sphingomonadaceae</taxon>
        <taxon>Novosphingobium</taxon>
    </lineage>
</organism>
<dbReference type="Pfam" id="PF00534">
    <property type="entry name" value="Glycos_transf_1"/>
    <property type="match status" value="1"/>
</dbReference>
<evidence type="ECO:0000313" key="4">
    <source>
        <dbReference type="Proteomes" id="UP001589858"/>
    </source>
</evidence>